<evidence type="ECO:0000259" key="2">
    <source>
        <dbReference type="PROSITE" id="PS50076"/>
    </source>
</evidence>
<dbReference type="CDD" id="cd06257">
    <property type="entry name" value="DnaJ"/>
    <property type="match status" value="1"/>
</dbReference>
<dbReference type="Pfam" id="PF00226">
    <property type="entry name" value="DnaJ"/>
    <property type="match status" value="1"/>
</dbReference>
<dbReference type="InterPro" id="IPR036869">
    <property type="entry name" value="J_dom_sf"/>
</dbReference>
<dbReference type="GeneID" id="16077270"/>
<protein>
    <submittedName>
        <fullName evidence="3">Chaperone protein dnaJ</fullName>
    </submittedName>
</protein>
<feature type="compositionally biased region" description="Basic residues" evidence="1">
    <location>
        <begin position="1177"/>
        <end position="1186"/>
    </location>
</feature>
<evidence type="ECO:0000256" key="1">
    <source>
        <dbReference type="SAM" id="MobiDB-lite"/>
    </source>
</evidence>
<name>F2U1H0_SALR5</name>
<feature type="domain" description="J" evidence="2">
    <location>
        <begin position="98"/>
        <end position="165"/>
    </location>
</feature>
<feature type="compositionally biased region" description="Low complexity" evidence="1">
    <location>
        <begin position="442"/>
        <end position="471"/>
    </location>
</feature>
<dbReference type="PANTHER" id="PTHR44144:SF1">
    <property type="entry name" value="DNAJ HOMOLOG SUBFAMILY C MEMBER 9"/>
    <property type="match status" value="1"/>
</dbReference>
<feature type="compositionally biased region" description="Gly residues" evidence="1">
    <location>
        <begin position="726"/>
        <end position="747"/>
    </location>
</feature>
<dbReference type="SUPFAM" id="SSF46565">
    <property type="entry name" value="Chaperone J-domain"/>
    <property type="match status" value="1"/>
</dbReference>
<feature type="region of interest" description="Disordered" evidence="1">
    <location>
        <begin position="1"/>
        <end position="91"/>
    </location>
</feature>
<feature type="compositionally biased region" description="Basic residues" evidence="1">
    <location>
        <begin position="823"/>
        <end position="834"/>
    </location>
</feature>
<dbReference type="PRINTS" id="PR00625">
    <property type="entry name" value="JDOMAIN"/>
</dbReference>
<feature type="compositionally biased region" description="Low complexity" evidence="1">
    <location>
        <begin position="860"/>
        <end position="872"/>
    </location>
</feature>
<dbReference type="PANTHER" id="PTHR44144">
    <property type="entry name" value="DNAJ HOMOLOG SUBFAMILY C MEMBER 9"/>
    <property type="match status" value="1"/>
</dbReference>
<dbReference type="RefSeq" id="XP_004996676.1">
    <property type="nucleotide sequence ID" value="XM_004996619.1"/>
</dbReference>
<dbReference type="GO" id="GO:0005634">
    <property type="term" value="C:nucleus"/>
    <property type="evidence" value="ECO:0007669"/>
    <property type="project" value="TreeGrafter"/>
</dbReference>
<dbReference type="GO" id="GO:0005737">
    <property type="term" value="C:cytoplasm"/>
    <property type="evidence" value="ECO:0007669"/>
    <property type="project" value="TreeGrafter"/>
</dbReference>
<feature type="compositionally biased region" description="Low complexity" evidence="1">
    <location>
        <begin position="499"/>
        <end position="508"/>
    </location>
</feature>
<feature type="compositionally biased region" description="Basic residues" evidence="1">
    <location>
        <begin position="892"/>
        <end position="907"/>
    </location>
</feature>
<feature type="compositionally biased region" description="Basic residues" evidence="1">
    <location>
        <begin position="873"/>
        <end position="885"/>
    </location>
</feature>
<feature type="compositionally biased region" description="Basic residues" evidence="1">
    <location>
        <begin position="782"/>
        <end position="798"/>
    </location>
</feature>
<keyword evidence="4" id="KW-1185">Reference proteome</keyword>
<feature type="region of interest" description="Disordered" evidence="1">
    <location>
        <begin position="397"/>
        <end position="509"/>
    </location>
</feature>
<dbReference type="InParanoid" id="F2U1H0"/>
<dbReference type="OrthoDB" id="110024at2759"/>
<feature type="compositionally biased region" description="Basic and acidic residues" evidence="1">
    <location>
        <begin position="928"/>
        <end position="949"/>
    </location>
</feature>
<feature type="compositionally biased region" description="Basic and acidic residues" evidence="1">
    <location>
        <begin position="33"/>
        <end position="46"/>
    </location>
</feature>
<dbReference type="PROSITE" id="PS00636">
    <property type="entry name" value="DNAJ_1"/>
    <property type="match status" value="1"/>
</dbReference>
<feature type="region of interest" description="Disordered" evidence="1">
    <location>
        <begin position="696"/>
        <end position="949"/>
    </location>
</feature>
<proteinExistence type="predicted"/>
<feature type="compositionally biased region" description="Polar residues" evidence="1">
    <location>
        <begin position="431"/>
        <end position="441"/>
    </location>
</feature>
<dbReference type="KEGG" id="sre:PTSG_02190"/>
<gene>
    <name evidence="3" type="ORF">PTSG_02190</name>
</gene>
<dbReference type="InterPro" id="IPR001623">
    <property type="entry name" value="DnaJ_domain"/>
</dbReference>
<reference evidence="3" key="1">
    <citation type="submission" date="2009-08" db="EMBL/GenBank/DDBJ databases">
        <title>Annotation of Salpingoeca rosetta.</title>
        <authorList>
            <consortium name="The Broad Institute Genome Sequencing Platform"/>
            <person name="Russ C."/>
            <person name="Cuomo C."/>
            <person name="Burger G."/>
            <person name="Gray M.W."/>
            <person name="Holland P.W.H."/>
            <person name="King N."/>
            <person name="Lang F.B.F."/>
            <person name="Roger A.J."/>
            <person name="Ruiz-Trillo I."/>
            <person name="Young S.K."/>
            <person name="Zeng Q."/>
            <person name="Gargeya S."/>
            <person name="Alvarado L."/>
            <person name="Berlin A."/>
            <person name="Chapman S.B."/>
            <person name="Chen Z."/>
            <person name="Freedman E."/>
            <person name="Gellesch M."/>
            <person name="Goldberg J."/>
            <person name="Griggs A."/>
            <person name="Gujja S."/>
            <person name="Heilman E."/>
            <person name="Heiman D."/>
            <person name="Howarth C."/>
            <person name="Mehta T."/>
            <person name="Neiman D."/>
            <person name="Pearson M."/>
            <person name="Roberts A."/>
            <person name="Saif S."/>
            <person name="Shea T."/>
            <person name="Shenoy N."/>
            <person name="Sisk P."/>
            <person name="Stolte C."/>
            <person name="Sykes S."/>
            <person name="White J."/>
            <person name="Yandava C."/>
            <person name="Haas B."/>
            <person name="Nusbaum C."/>
            <person name="Birren B."/>
        </authorList>
    </citation>
    <scope>NUCLEOTIDE SEQUENCE</scope>
    <source>
        <strain evidence="3">ATCC 50818</strain>
    </source>
</reference>
<dbReference type="STRING" id="946362.F2U1H0"/>
<dbReference type="EMBL" id="GL832959">
    <property type="protein sequence ID" value="EGD81472.1"/>
    <property type="molecule type" value="Genomic_DNA"/>
</dbReference>
<organism evidence="3 4">
    <name type="scientific">Salpingoeca rosetta (strain ATCC 50818 / BSB-021)</name>
    <dbReference type="NCBI Taxonomy" id="946362"/>
    <lineage>
        <taxon>Eukaryota</taxon>
        <taxon>Choanoflagellata</taxon>
        <taxon>Craspedida</taxon>
        <taxon>Salpingoecidae</taxon>
        <taxon>Salpingoeca</taxon>
    </lineage>
</organism>
<dbReference type="Proteomes" id="UP000007799">
    <property type="component" value="Unassembled WGS sequence"/>
</dbReference>
<dbReference type="PROSITE" id="PS50076">
    <property type="entry name" value="DNAJ_2"/>
    <property type="match status" value="1"/>
</dbReference>
<sequence length="1186" mass="129684">MMDTGQDDSSSPQEVPPEHQQPSTSTDAAASDHNVRDASTQDKSQKEDEEQHEDATTTGSAAAADKDDVDDDDDGEDDEEEGKDEEQHVSVEAFERMNLYDVLQVDKTASVAKIRRAYYKLCLKNHPDRNPEDKKDEAARRFQRISHAYNVLSDAVRRHIYDTQGDGTTASSSSRSSDKLRALHTGDQEFLAMDFAIRFKEFLPLLELIPAMEKRYGFKSGEVQLDVPGMGEEQCPGDATCDIISLPHPTQRLSLALCLSHKRLHQHTAACHTSAHACILLARCLQREWKEDVHRNWVIQQSMPDDPVRPNYPYWFNIRSGVSSWCTTDDGSDTTPPAWATQDHECTKDECGSFGFTRLMDNIWICRRSGTLHLCTPTQCHYREPAPQAVVARISMPASASTTPAAARARPHRTPTSTTPRTHQHQKHKQPQAQDASSAPKQASATEPAMAPATAANTAPTPQTEQQQQQQQKKKKKTDKQEDTANKAAPTTPAPAPAPAATAATTATSRGGAVVCWATRLLFNEDGQDALLDAAGRQYSYDGGTDSELRVIEYEVPATGERVRKVIERPVGSNVGRRVRMEKGVPVIPRTPVSDSASPPRYGDVSPNYGDISPQFGGESPLYRTSMEYIAHLERKAAQVAKREHDELAAIHERRRREMKEQGWESPPAASEAPWEQLETAFAATPAHHPVEAITSPTATAASSGVQAELAEVDALREEDEVDTSNGGGNGGGSGDGGDGGSGGRGGTAQPKGEVKDEEQFAQEEPQQAEGDEEEKAAASTRRAKGRRKQPRQRNTRAVKKEEEEPVELPDIDLHTGVMTRAQRARLAAKRRHDTHGGDGGDSSEPAGKAAKVTSKRASSRNSSNSSNSSKSSPRRRKSDGKRKATASGKTQGKKGAKPKTPARSKPRATPNNKQQQRQGQGQRRRRQGEDGMEHEGQRGQQHESVMEQIKDDMRTAHARMKRGLVDAAIHVGSRVANPQDTAAEPQDFYMNYVQHALDDKDHEPEALGDYVTLRTGEKNFNAIEDDEEERGEEMQLQARDVVLVREVEAYDNQRAIKYTFDPALGEPVSQPAEGSDAGSTSTALRVYDGQMYKVLPKPETYRVADAGKLRRLPPHLAHTPGPPVVNAKAGLKGMPHPLRRPKKKPGTDTQHPAGGSGGGGVAHGDHAGSSADQPPHKRARVATNK</sequence>
<feature type="compositionally biased region" description="Acidic residues" evidence="1">
    <location>
        <begin position="67"/>
        <end position="84"/>
    </location>
</feature>
<dbReference type="GO" id="GO:0031072">
    <property type="term" value="F:heat shock protein binding"/>
    <property type="evidence" value="ECO:0007669"/>
    <property type="project" value="TreeGrafter"/>
</dbReference>
<dbReference type="eggNOG" id="KOG0714">
    <property type="taxonomic scope" value="Eukaryota"/>
</dbReference>
<dbReference type="AlphaFoldDB" id="F2U1H0"/>
<dbReference type="Gene3D" id="1.10.287.110">
    <property type="entry name" value="DnaJ domain"/>
    <property type="match status" value="1"/>
</dbReference>
<dbReference type="SMART" id="SM00271">
    <property type="entry name" value="DnaJ"/>
    <property type="match status" value="1"/>
</dbReference>
<accession>F2U1H0</accession>
<dbReference type="InterPro" id="IPR018253">
    <property type="entry name" value="DnaJ_domain_CS"/>
</dbReference>
<dbReference type="InterPro" id="IPR052594">
    <property type="entry name" value="J_domain-containing_protein"/>
</dbReference>
<evidence type="ECO:0000313" key="3">
    <source>
        <dbReference type="EMBL" id="EGD81472.1"/>
    </source>
</evidence>
<feature type="region of interest" description="Disordered" evidence="1">
    <location>
        <begin position="1113"/>
        <end position="1186"/>
    </location>
</feature>
<feature type="compositionally biased region" description="Low complexity" evidence="1">
    <location>
        <begin position="397"/>
        <end position="421"/>
    </location>
</feature>
<evidence type="ECO:0000313" key="4">
    <source>
        <dbReference type="Proteomes" id="UP000007799"/>
    </source>
</evidence>